<evidence type="ECO:0000313" key="1">
    <source>
        <dbReference type="EMBL" id="NOJ69227.1"/>
    </source>
</evidence>
<sequence>MKFWFAREGSGIRQEPRGGYIRHNVRYQAIYNDDRKSINLDIHTIMM</sequence>
<dbReference type="AlphaFoldDB" id="A0AAP6ZXL4"/>
<protein>
    <submittedName>
        <fullName evidence="1">Uncharacterized protein</fullName>
    </submittedName>
</protein>
<evidence type="ECO:0000313" key="2">
    <source>
        <dbReference type="Proteomes" id="UP000552038"/>
    </source>
</evidence>
<gene>
    <name evidence="1" type="ORF">HMI46_01480</name>
</gene>
<comment type="caution">
    <text evidence="1">The sequence shown here is derived from an EMBL/GenBank/DDBJ whole genome shotgun (WGS) entry which is preliminary data.</text>
</comment>
<accession>A0AAP6ZXL4</accession>
<name>A0AAP6ZXL4_PAEAL</name>
<proteinExistence type="predicted"/>
<reference evidence="1 2" key="1">
    <citation type="submission" date="2020-05" db="EMBL/GenBank/DDBJ databases">
        <title>Whole genome sequencing and identification of novel metabolites from Paenibacillus alvei strain JR949.</title>
        <authorList>
            <person name="Rajendhran J."/>
            <person name="Sree Pranav P."/>
            <person name="Mahalakshmi B."/>
            <person name="Karthikeyan R."/>
        </authorList>
    </citation>
    <scope>NUCLEOTIDE SEQUENCE [LARGE SCALE GENOMIC DNA]</scope>
    <source>
        <strain evidence="1 2">JR949</strain>
    </source>
</reference>
<organism evidence="1 2">
    <name type="scientific">Paenibacillus alvei</name>
    <name type="common">Bacillus alvei</name>
    <dbReference type="NCBI Taxonomy" id="44250"/>
    <lineage>
        <taxon>Bacteria</taxon>
        <taxon>Bacillati</taxon>
        <taxon>Bacillota</taxon>
        <taxon>Bacilli</taxon>
        <taxon>Bacillales</taxon>
        <taxon>Paenibacillaceae</taxon>
        <taxon>Paenibacillus</taxon>
    </lineage>
</organism>
<dbReference type="EMBL" id="JABFOR010000001">
    <property type="protein sequence ID" value="NOJ69227.1"/>
    <property type="molecule type" value="Genomic_DNA"/>
</dbReference>
<dbReference type="Proteomes" id="UP000552038">
    <property type="component" value="Unassembled WGS sequence"/>
</dbReference>